<gene>
    <name evidence="2" type="ORF">GGE06_002357</name>
</gene>
<comment type="caution">
    <text evidence="2">The sequence shown here is derived from an EMBL/GenBank/DDBJ whole genome shotgun (WGS) entry which is preliminary data.</text>
</comment>
<evidence type="ECO:0000313" key="3">
    <source>
        <dbReference type="Proteomes" id="UP000582643"/>
    </source>
</evidence>
<keyword evidence="1" id="KW-1133">Transmembrane helix</keyword>
<protein>
    <submittedName>
        <fullName evidence="2">Uncharacterized protein</fullName>
    </submittedName>
</protein>
<evidence type="ECO:0000313" key="2">
    <source>
        <dbReference type="EMBL" id="MBB4981447.1"/>
    </source>
</evidence>
<name>A0A7W7TZP9_9ACTN</name>
<organism evidence="2 3">
    <name type="scientific">Streptomyces nymphaeiformis</name>
    <dbReference type="NCBI Taxonomy" id="2663842"/>
    <lineage>
        <taxon>Bacteria</taxon>
        <taxon>Bacillati</taxon>
        <taxon>Actinomycetota</taxon>
        <taxon>Actinomycetes</taxon>
        <taxon>Kitasatosporales</taxon>
        <taxon>Streptomycetaceae</taxon>
        <taxon>Streptomyces</taxon>
    </lineage>
</organism>
<dbReference type="Proteomes" id="UP000582643">
    <property type="component" value="Unassembled WGS sequence"/>
</dbReference>
<sequence length="182" mass="19297">MKPLPRIVRPVPDASGDVLSDAGWPGEARAAVGCAALLLVVSVTVEAGTHHLTLLRAVGSIALASVLLVVLLPARVTATPDLLIVQDLWTTRTVRTDRLSTVAWPATGTSLRVVLRDTEGGRAEVGLRVLTANPALWLRLEAGARTSTQRGTLSRDTSDLTRLSRHVHREAARSVLKVSGLG</sequence>
<dbReference type="EMBL" id="JACHJY010000003">
    <property type="protein sequence ID" value="MBB4981447.1"/>
    <property type="molecule type" value="Genomic_DNA"/>
</dbReference>
<evidence type="ECO:0000256" key="1">
    <source>
        <dbReference type="SAM" id="Phobius"/>
    </source>
</evidence>
<feature type="transmembrane region" description="Helical" evidence="1">
    <location>
        <begin position="54"/>
        <end position="74"/>
    </location>
</feature>
<reference evidence="2 3" key="1">
    <citation type="submission" date="2020-08" db="EMBL/GenBank/DDBJ databases">
        <title>Genomic Encyclopedia of Type Strains, Phase III (KMG-III): the genomes of soil and plant-associated and newly described type strains.</title>
        <authorList>
            <person name="Whitman W."/>
        </authorList>
    </citation>
    <scope>NUCLEOTIDE SEQUENCE [LARGE SCALE GENOMIC DNA]</scope>
    <source>
        <strain evidence="2 3">SFB5A</strain>
    </source>
</reference>
<keyword evidence="1" id="KW-0472">Membrane</keyword>
<accession>A0A7W7TZP9</accession>
<dbReference type="AlphaFoldDB" id="A0A7W7TZP9"/>
<feature type="transmembrane region" description="Helical" evidence="1">
    <location>
        <begin position="28"/>
        <end position="47"/>
    </location>
</feature>
<keyword evidence="3" id="KW-1185">Reference proteome</keyword>
<keyword evidence="1" id="KW-0812">Transmembrane</keyword>
<dbReference type="RefSeq" id="WP_181924724.1">
    <property type="nucleotide sequence ID" value="NZ_JACHJY010000003.1"/>
</dbReference>
<proteinExistence type="predicted"/>